<dbReference type="OrthoDB" id="5599182at2759"/>
<dbReference type="EMBL" id="LVVM01004108">
    <property type="protein sequence ID" value="OJA13550.1"/>
    <property type="molecule type" value="Genomic_DNA"/>
</dbReference>
<evidence type="ECO:0000313" key="1">
    <source>
        <dbReference type="EMBL" id="OJA13550.1"/>
    </source>
</evidence>
<reference evidence="1 2" key="1">
    <citation type="submission" date="2016-03" db="EMBL/GenBank/DDBJ databases">
        <title>Comparative genomics of the ectomycorrhizal sister species Rhizopogon vinicolor and Rhizopogon vesiculosus (Basidiomycota: Boletales) reveals a divergence of the mating type B locus.</title>
        <authorList>
            <person name="Mujic A.B."/>
            <person name="Kuo A."/>
            <person name="Tritt A."/>
            <person name="Lipzen A."/>
            <person name="Chen C."/>
            <person name="Johnson J."/>
            <person name="Sharma A."/>
            <person name="Barry K."/>
            <person name="Grigoriev I.V."/>
            <person name="Spatafora J.W."/>
        </authorList>
    </citation>
    <scope>NUCLEOTIDE SEQUENCE [LARGE SCALE GENOMIC DNA]</scope>
    <source>
        <strain evidence="1 2">AM-OR11-056</strain>
    </source>
</reference>
<protein>
    <submittedName>
        <fullName evidence="1">Uncharacterized protein</fullName>
    </submittedName>
</protein>
<dbReference type="AlphaFoldDB" id="A0A1J8PW95"/>
<gene>
    <name evidence="1" type="ORF">AZE42_07323</name>
</gene>
<comment type="caution">
    <text evidence="1">The sequence shown here is derived from an EMBL/GenBank/DDBJ whole genome shotgun (WGS) entry which is preliminary data.</text>
</comment>
<dbReference type="STRING" id="180088.A0A1J8PW95"/>
<evidence type="ECO:0000313" key="2">
    <source>
        <dbReference type="Proteomes" id="UP000183567"/>
    </source>
</evidence>
<organism evidence="1 2">
    <name type="scientific">Rhizopogon vesiculosus</name>
    <dbReference type="NCBI Taxonomy" id="180088"/>
    <lineage>
        <taxon>Eukaryota</taxon>
        <taxon>Fungi</taxon>
        <taxon>Dikarya</taxon>
        <taxon>Basidiomycota</taxon>
        <taxon>Agaricomycotina</taxon>
        <taxon>Agaricomycetes</taxon>
        <taxon>Agaricomycetidae</taxon>
        <taxon>Boletales</taxon>
        <taxon>Suillineae</taxon>
        <taxon>Rhizopogonaceae</taxon>
        <taxon>Rhizopogon</taxon>
    </lineage>
</organism>
<proteinExistence type="predicted"/>
<dbReference type="Proteomes" id="UP000183567">
    <property type="component" value="Unassembled WGS sequence"/>
</dbReference>
<name>A0A1J8PW95_9AGAM</name>
<sequence>MFGQLAPMGTGAFDVVLDIDMLKDATMDHRLLVQNMLAAQADDGMTPRQMAMMPYNTNNTNSPVWSEGNFKGESAAFSPLAVNGGEDPASFSPFNLGYYAL</sequence>
<accession>A0A1J8PW95</accession>
<keyword evidence="2" id="KW-1185">Reference proteome</keyword>